<keyword evidence="7" id="KW-1185">Reference proteome</keyword>
<dbReference type="PANTHER" id="PTHR30408:SF12">
    <property type="entry name" value="TYPE I RESTRICTION ENZYME MJAVIII SPECIFICITY SUBUNIT"/>
    <property type="match status" value="1"/>
</dbReference>
<dbReference type="Proteomes" id="UP000247345">
    <property type="component" value="Unassembled WGS sequence"/>
</dbReference>
<dbReference type="OrthoDB" id="2234796at2"/>
<proteinExistence type="inferred from homology"/>
<gene>
    <name evidence="6" type="ORF">BTO14_16635</name>
</gene>
<dbReference type="AlphaFoldDB" id="A0A2P6C9M4"/>
<evidence type="ECO:0000256" key="2">
    <source>
        <dbReference type="ARBA" id="ARBA00022747"/>
    </source>
</evidence>
<evidence type="ECO:0000256" key="1">
    <source>
        <dbReference type="ARBA" id="ARBA00010923"/>
    </source>
</evidence>
<reference evidence="6 7" key="1">
    <citation type="submission" date="2016-12" db="EMBL/GenBank/DDBJ databases">
        <title>Trade-off between light-utilization and light-protection in marine flavobacteria.</title>
        <authorList>
            <person name="Kumagai Y."/>
            <person name="Yoshizawa S."/>
            <person name="Kogure K."/>
            <person name="Iwasaki W."/>
        </authorList>
    </citation>
    <scope>NUCLEOTIDE SEQUENCE [LARGE SCALE GENOMIC DNA]</scope>
    <source>
        <strain evidence="6 7">KCTC 12100</strain>
    </source>
</reference>
<dbReference type="PANTHER" id="PTHR30408">
    <property type="entry name" value="TYPE-1 RESTRICTION ENZYME ECOKI SPECIFICITY PROTEIN"/>
    <property type="match status" value="1"/>
</dbReference>
<dbReference type="SUPFAM" id="SSF116734">
    <property type="entry name" value="DNA methylase specificity domain"/>
    <property type="match status" value="2"/>
</dbReference>
<comment type="caution">
    <text evidence="6">The sequence shown here is derived from an EMBL/GenBank/DDBJ whole genome shotgun (WGS) entry which is preliminary data.</text>
</comment>
<dbReference type="RefSeq" id="WP_105050532.1">
    <property type="nucleotide sequence ID" value="NZ_CP150661.1"/>
</dbReference>
<evidence type="ECO:0000256" key="4">
    <source>
        <dbReference type="SAM" id="Coils"/>
    </source>
</evidence>
<dbReference type="InterPro" id="IPR052021">
    <property type="entry name" value="Type-I_RS_S_subunit"/>
</dbReference>
<dbReference type="Gene3D" id="1.10.287.1120">
    <property type="entry name" value="Bipartite methylase S protein"/>
    <property type="match status" value="1"/>
</dbReference>
<dbReference type="CDD" id="cd17246">
    <property type="entry name" value="RMtype1_S_SonII-TRD2-CR2_like"/>
    <property type="match status" value="1"/>
</dbReference>
<sequence>MVRDIKDYKKSKIGLIPKNWDIKRVAEVTKVYDGTHATPNYVKSGVPFYSVEHISKNDFSKTKYISEEVFHKESKRVILEKGDILMTRIGDVGTAKLIDWDVRASFYVSLALFKKSENFDSKYFELFINSNIFQKEINQRMIHVAFPKKINLGEIGKCYVSLPPLKEQQKIAQILSQWDEAIETTQNLIEQLQLRKKGLTQEVLTGKKRLAGYIDKWKKISIGDVATQFTDKNKDNEDIEVLSCTKYNGLVPSLEYFGRKVYGDDLSKYKIVPRNYFAYATNHIEEGSIGYQNIWDKGLVSPMYTVFKTDNSIDDSFFFRLLKTDRMIYSYQSNMSGSIARRGGLRWSVFETLIIKIPSYEEQVSIANFFDKVDEEIETATKKLESLKQQKKGLMQQLLTGKKRVKID</sequence>
<dbReference type="EMBL" id="MSCK01000002">
    <property type="protein sequence ID" value="PQJ69620.1"/>
    <property type="molecule type" value="Genomic_DNA"/>
</dbReference>
<dbReference type="Gene3D" id="3.90.220.20">
    <property type="entry name" value="DNA methylase specificity domains"/>
    <property type="match status" value="2"/>
</dbReference>
<keyword evidence="2" id="KW-0680">Restriction system</keyword>
<feature type="domain" description="Type I restriction modification DNA specificity" evidence="5">
    <location>
        <begin position="17"/>
        <end position="193"/>
    </location>
</feature>
<keyword evidence="4" id="KW-0175">Coiled coil</keyword>
<evidence type="ECO:0000259" key="5">
    <source>
        <dbReference type="Pfam" id="PF01420"/>
    </source>
</evidence>
<name>A0A2P6C9M4_9FLAO</name>
<comment type="similarity">
    <text evidence="1">Belongs to the type-I restriction system S methylase family.</text>
</comment>
<dbReference type="GO" id="GO:0009307">
    <property type="term" value="P:DNA restriction-modification system"/>
    <property type="evidence" value="ECO:0007669"/>
    <property type="project" value="UniProtKB-KW"/>
</dbReference>
<accession>A0A2P6C9M4</accession>
<protein>
    <recommendedName>
        <fullName evidence="5">Type I restriction modification DNA specificity domain-containing protein</fullName>
    </recommendedName>
</protein>
<dbReference type="Pfam" id="PF01420">
    <property type="entry name" value="Methylase_S"/>
    <property type="match status" value="2"/>
</dbReference>
<feature type="coiled-coil region" evidence="4">
    <location>
        <begin position="175"/>
        <end position="202"/>
    </location>
</feature>
<dbReference type="GO" id="GO:0003677">
    <property type="term" value="F:DNA binding"/>
    <property type="evidence" value="ECO:0007669"/>
    <property type="project" value="UniProtKB-KW"/>
</dbReference>
<keyword evidence="3" id="KW-0238">DNA-binding</keyword>
<evidence type="ECO:0000313" key="7">
    <source>
        <dbReference type="Proteomes" id="UP000247345"/>
    </source>
</evidence>
<feature type="coiled-coil region" evidence="4">
    <location>
        <begin position="370"/>
        <end position="397"/>
    </location>
</feature>
<dbReference type="InterPro" id="IPR000055">
    <property type="entry name" value="Restrct_endonuc_typeI_TRD"/>
</dbReference>
<organism evidence="6 7">
    <name type="scientific">Polaribacter butkevichii</name>
    <dbReference type="NCBI Taxonomy" id="218490"/>
    <lineage>
        <taxon>Bacteria</taxon>
        <taxon>Pseudomonadati</taxon>
        <taxon>Bacteroidota</taxon>
        <taxon>Flavobacteriia</taxon>
        <taxon>Flavobacteriales</taxon>
        <taxon>Flavobacteriaceae</taxon>
    </lineage>
</organism>
<evidence type="ECO:0000313" key="6">
    <source>
        <dbReference type="EMBL" id="PQJ69620.1"/>
    </source>
</evidence>
<evidence type="ECO:0000256" key="3">
    <source>
        <dbReference type="ARBA" id="ARBA00023125"/>
    </source>
</evidence>
<dbReference type="InterPro" id="IPR044946">
    <property type="entry name" value="Restrct_endonuc_typeI_TRD_sf"/>
</dbReference>
<feature type="domain" description="Type I restriction modification DNA specificity" evidence="5">
    <location>
        <begin position="215"/>
        <end position="388"/>
    </location>
</feature>